<dbReference type="Pfam" id="PF00085">
    <property type="entry name" value="Thioredoxin"/>
    <property type="match status" value="1"/>
</dbReference>
<dbReference type="Proteomes" id="UP000053902">
    <property type="component" value="Unassembled WGS sequence"/>
</dbReference>
<organism evidence="2 3">
    <name type="scientific">Pseudomonas saudiphocaensis</name>
    <dbReference type="NCBI Taxonomy" id="1499686"/>
    <lineage>
        <taxon>Bacteria</taxon>
        <taxon>Pseudomonadati</taxon>
        <taxon>Pseudomonadota</taxon>
        <taxon>Gammaproteobacteria</taxon>
        <taxon>Pseudomonadales</taxon>
        <taxon>Pseudomonadaceae</taxon>
        <taxon>Pseudomonas</taxon>
    </lineage>
</organism>
<name>A0A078LR18_9PSED</name>
<dbReference type="OrthoDB" id="215495at2"/>
<proteinExistence type="predicted"/>
<keyword evidence="3" id="KW-1185">Reference proteome</keyword>
<dbReference type="SUPFAM" id="SSF52833">
    <property type="entry name" value="Thioredoxin-like"/>
    <property type="match status" value="1"/>
</dbReference>
<evidence type="ECO:0000313" key="3">
    <source>
        <dbReference type="Proteomes" id="UP000053902"/>
    </source>
</evidence>
<dbReference type="InterPro" id="IPR013766">
    <property type="entry name" value="Thioredoxin_domain"/>
</dbReference>
<dbReference type="CDD" id="cd02947">
    <property type="entry name" value="TRX_family"/>
    <property type="match status" value="1"/>
</dbReference>
<dbReference type="STRING" id="1499686.BN1079_00086"/>
<dbReference type="RefSeq" id="WP_037026526.1">
    <property type="nucleotide sequence ID" value="NZ_CCSF01000001.1"/>
</dbReference>
<dbReference type="HOGENOM" id="CLU_090389_12_0_6"/>
<protein>
    <submittedName>
        <fullName evidence="2">Thioredoxin</fullName>
    </submittedName>
</protein>
<sequence length="113" mass="12399">MPFETTYASHAPTRAEVDTLPGLTLLEFGTDWCGHCRAAQGPLAAAMAERDIRHLKIEDGPGRALGRSFRVKLWPTLILLREGEELFRLVRPTSSTTIVEALDLSSNKGANLP</sequence>
<evidence type="ECO:0000259" key="1">
    <source>
        <dbReference type="Pfam" id="PF00085"/>
    </source>
</evidence>
<gene>
    <name evidence="2" type="ORF">BN1079_00086</name>
</gene>
<dbReference type="eggNOG" id="COG0526">
    <property type="taxonomic scope" value="Bacteria"/>
</dbReference>
<dbReference type="Gene3D" id="3.40.30.10">
    <property type="entry name" value="Glutaredoxin"/>
    <property type="match status" value="1"/>
</dbReference>
<dbReference type="EMBL" id="CCSF01000001">
    <property type="protein sequence ID" value="CDZ92817.1"/>
    <property type="molecule type" value="Genomic_DNA"/>
</dbReference>
<feature type="domain" description="Thioredoxin" evidence="1">
    <location>
        <begin position="21"/>
        <end position="102"/>
    </location>
</feature>
<dbReference type="AlphaFoldDB" id="A0A078LR18"/>
<accession>A0A078LR18</accession>
<dbReference type="InterPro" id="IPR036249">
    <property type="entry name" value="Thioredoxin-like_sf"/>
</dbReference>
<evidence type="ECO:0000313" key="2">
    <source>
        <dbReference type="EMBL" id="CDZ92817.1"/>
    </source>
</evidence>
<reference evidence="2 3" key="1">
    <citation type="submission" date="2014-07" db="EMBL/GenBank/DDBJ databases">
        <authorList>
            <person name="Urmite Genomes Urmite Genomes"/>
        </authorList>
    </citation>
    <scope>NUCLEOTIDE SEQUENCE [LARGE SCALE GENOMIC DNA]</scope>
    <source>
        <strain evidence="2 3">20_BN</strain>
    </source>
</reference>